<sequence>MSSGTTTRPNLGALIGNQDKLIAPVPGHRRRQILLGRMIISKEQLMEEWNAEAGISSKSSCYSELSVEESRRIAEERQEMIQQKTAVGGRPNLRKGRLMLPDFNMVTDHLPPINLTVSVSMLDETSSVATTTMNTDIEGDDDTENINPISQSSDSAEIIYESLSAPVLVADVLVVFVLYFDTVGVNHLSLGIIQKCHWRIMLSSEHIAKESLDGARTLANASSIVWEMNTTDLDLTERS</sequence>
<dbReference type="EMBL" id="UYWY01024703">
    <property type="protein sequence ID" value="VDM49025.1"/>
    <property type="molecule type" value="Genomic_DNA"/>
</dbReference>
<gene>
    <name evidence="1" type="ORF">TCNE_LOCUS17704</name>
</gene>
<organism evidence="2 3">
    <name type="scientific">Toxocara canis</name>
    <name type="common">Canine roundworm</name>
    <dbReference type="NCBI Taxonomy" id="6265"/>
    <lineage>
        <taxon>Eukaryota</taxon>
        <taxon>Metazoa</taxon>
        <taxon>Ecdysozoa</taxon>
        <taxon>Nematoda</taxon>
        <taxon>Chromadorea</taxon>
        <taxon>Rhabditida</taxon>
        <taxon>Spirurina</taxon>
        <taxon>Ascaridomorpha</taxon>
        <taxon>Ascaridoidea</taxon>
        <taxon>Toxocaridae</taxon>
        <taxon>Toxocara</taxon>
    </lineage>
</organism>
<evidence type="ECO:0000313" key="2">
    <source>
        <dbReference type="Proteomes" id="UP000050794"/>
    </source>
</evidence>
<name>A0A183VAD4_TOXCA</name>
<dbReference type="AlphaFoldDB" id="A0A183VAD4"/>
<proteinExistence type="predicted"/>
<reference evidence="3" key="1">
    <citation type="submission" date="2016-06" db="UniProtKB">
        <authorList>
            <consortium name="WormBaseParasite"/>
        </authorList>
    </citation>
    <scope>IDENTIFICATION</scope>
</reference>
<evidence type="ECO:0000313" key="1">
    <source>
        <dbReference type="EMBL" id="VDM49025.1"/>
    </source>
</evidence>
<protein>
    <submittedName>
        <fullName evidence="1 3">Uncharacterized protein</fullName>
    </submittedName>
</protein>
<reference evidence="1 2" key="2">
    <citation type="submission" date="2018-11" db="EMBL/GenBank/DDBJ databases">
        <authorList>
            <consortium name="Pathogen Informatics"/>
        </authorList>
    </citation>
    <scope>NUCLEOTIDE SEQUENCE [LARGE SCALE GENOMIC DNA]</scope>
</reference>
<accession>A0A183VAD4</accession>
<dbReference type="Proteomes" id="UP000050794">
    <property type="component" value="Unassembled WGS sequence"/>
</dbReference>
<keyword evidence="2" id="KW-1185">Reference proteome</keyword>
<evidence type="ECO:0000313" key="3">
    <source>
        <dbReference type="WBParaSite" id="TCNE_0001770501-mRNA-1"/>
    </source>
</evidence>
<dbReference type="WBParaSite" id="TCNE_0001770501-mRNA-1">
    <property type="protein sequence ID" value="TCNE_0001770501-mRNA-1"/>
    <property type="gene ID" value="TCNE_0001770501"/>
</dbReference>